<dbReference type="Proteomes" id="UP000243750">
    <property type="component" value="Unassembled WGS sequence"/>
</dbReference>
<dbReference type="Pfam" id="PF01288">
    <property type="entry name" value="HPPK"/>
    <property type="match status" value="1"/>
</dbReference>
<dbReference type="EMBL" id="NWMT01000175">
    <property type="protein sequence ID" value="PCC98795.1"/>
    <property type="molecule type" value="Genomic_DNA"/>
</dbReference>
<evidence type="ECO:0000313" key="11">
    <source>
        <dbReference type="Proteomes" id="UP000243750"/>
    </source>
</evidence>
<evidence type="ECO:0000256" key="5">
    <source>
        <dbReference type="ARBA" id="ARBA00022777"/>
    </source>
</evidence>
<keyword evidence="6" id="KW-0067">ATP-binding</keyword>
<evidence type="ECO:0000313" key="9">
    <source>
        <dbReference type="EMBL" id="PCC98795.1"/>
    </source>
</evidence>
<keyword evidence="4" id="KW-0547">Nucleotide-binding</keyword>
<dbReference type="GO" id="GO:0005524">
    <property type="term" value="F:ATP binding"/>
    <property type="evidence" value="ECO:0007669"/>
    <property type="project" value="UniProtKB-KW"/>
</dbReference>
<keyword evidence="7" id="KW-0289">Folate biosynthesis</keyword>
<evidence type="ECO:0000256" key="3">
    <source>
        <dbReference type="ARBA" id="ARBA00022679"/>
    </source>
</evidence>
<dbReference type="InterPro" id="IPR000550">
    <property type="entry name" value="Hppk"/>
</dbReference>
<feature type="domain" description="7,8-dihydro-6-hydroxymethylpterin-pyrophosphokinase" evidence="8">
    <location>
        <begin position="5"/>
        <end position="129"/>
    </location>
</feature>
<protein>
    <recommendedName>
        <fullName evidence="2">2-amino-4-hydroxy-6-hydroxymethyldihydropteridine diphosphokinase</fullName>
        <ecNumber evidence="2">2.7.6.3</ecNumber>
    </recommendedName>
</protein>
<name>A0AA92EPI0_9GAMM</name>
<dbReference type="GO" id="GO:0016301">
    <property type="term" value="F:kinase activity"/>
    <property type="evidence" value="ECO:0007669"/>
    <property type="project" value="UniProtKB-KW"/>
</dbReference>
<dbReference type="InterPro" id="IPR035907">
    <property type="entry name" value="Hppk_sf"/>
</dbReference>
<dbReference type="SUPFAM" id="SSF55083">
    <property type="entry name" value="6-hydroxymethyl-7,8-dihydropterin pyrophosphokinase, HPPK"/>
    <property type="match status" value="1"/>
</dbReference>
<accession>A0AA92EPI0</accession>
<evidence type="ECO:0000256" key="2">
    <source>
        <dbReference type="ARBA" id="ARBA00013253"/>
    </source>
</evidence>
<keyword evidence="5" id="KW-0418">Kinase</keyword>
<evidence type="ECO:0000313" key="10">
    <source>
        <dbReference type="EMBL" id="QFY58374.1"/>
    </source>
</evidence>
<gene>
    <name evidence="9" type="primary">folK</name>
    <name evidence="9" type="ORF">CO192_13035</name>
    <name evidence="10" type="ORF">EAO82_19635</name>
</gene>
<dbReference type="GO" id="GO:0046656">
    <property type="term" value="P:folic acid biosynthetic process"/>
    <property type="evidence" value="ECO:0007669"/>
    <property type="project" value="UniProtKB-KW"/>
</dbReference>
<evidence type="ECO:0000256" key="4">
    <source>
        <dbReference type="ARBA" id="ARBA00022741"/>
    </source>
</evidence>
<keyword evidence="3 10" id="KW-0808">Transferase</keyword>
<comment type="pathway">
    <text evidence="1">Cofactor biosynthesis; tetrahydrofolate biosynthesis; 2-amino-4-hydroxy-6-hydroxymethyl-7,8-dihydropteridine diphosphate from 7,8-dihydroneopterin triphosphate: step 4/4.</text>
</comment>
<dbReference type="CDD" id="cd00483">
    <property type="entry name" value="HPPK"/>
    <property type="match status" value="1"/>
</dbReference>
<evidence type="ECO:0000256" key="7">
    <source>
        <dbReference type="ARBA" id="ARBA00022909"/>
    </source>
</evidence>
<evidence type="ECO:0000256" key="6">
    <source>
        <dbReference type="ARBA" id="ARBA00022840"/>
    </source>
</evidence>
<dbReference type="RefSeq" id="WP_096346999.1">
    <property type="nucleotide sequence ID" value="NZ_CP033116.1"/>
</dbReference>
<dbReference type="EMBL" id="CP033116">
    <property type="protein sequence ID" value="QFY58374.1"/>
    <property type="molecule type" value="Genomic_DNA"/>
</dbReference>
<dbReference type="NCBIfam" id="TIGR01498">
    <property type="entry name" value="folK"/>
    <property type="match status" value="1"/>
</dbReference>
<dbReference type="Gene3D" id="3.30.70.560">
    <property type="entry name" value="7,8-Dihydro-6-hydroxymethylpterin-pyrophosphokinase HPPK"/>
    <property type="match status" value="1"/>
</dbReference>
<dbReference type="PANTHER" id="PTHR43071">
    <property type="entry name" value="2-AMINO-4-HYDROXY-6-HYDROXYMETHYLDIHYDROPTERIDINE PYROPHOSPHOKINASE"/>
    <property type="match status" value="1"/>
</dbReference>
<dbReference type="PANTHER" id="PTHR43071:SF2">
    <property type="entry name" value="2-AMINO-4-HYDROXY-6-HYDROXYMETHYLDIHYDROPTERIDINE PYROPHOSPHOKINASE"/>
    <property type="match status" value="1"/>
</dbReference>
<sequence length="182" mass="19563">MTMVFLGVGSNTDREHFLGRGLDALEQLLGPLDVSPVFESDAVGVLGRRFLNMIVGAETHLPLSDLTAGLKAIEAACGRRDSPSPGRITLDIDILSYGSLAGVHQGLTLPRPEVLRNAFVLWPLALLAPHAVLPGSELTHAELWAGWQGDQALWPVAFDWRGRALTPVDLIEAHSLRSTFGG</sequence>
<proteinExistence type="predicted"/>
<organism evidence="9 11">
    <name type="scientific">Halopseudomonas pelagia</name>
    <dbReference type="NCBI Taxonomy" id="553151"/>
    <lineage>
        <taxon>Bacteria</taxon>
        <taxon>Pseudomonadati</taxon>
        <taxon>Pseudomonadota</taxon>
        <taxon>Gammaproteobacteria</taxon>
        <taxon>Pseudomonadales</taxon>
        <taxon>Pseudomonadaceae</taxon>
        <taxon>Halopseudomonas</taxon>
    </lineage>
</organism>
<evidence type="ECO:0000313" key="12">
    <source>
        <dbReference type="Proteomes" id="UP000344571"/>
    </source>
</evidence>
<evidence type="ECO:0000259" key="8">
    <source>
        <dbReference type="Pfam" id="PF01288"/>
    </source>
</evidence>
<reference evidence="9 11" key="1">
    <citation type="submission" date="2017-09" db="EMBL/GenBank/DDBJ databases">
        <title>Bacterial and phytoplankton interrelationship in Kongsfjorden, an Arctic fjord.</title>
        <authorList>
            <person name="Sinha R."/>
            <person name="Krishnan K."/>
        </authorList>
    </citation>
    <scope>NUCLEOTIDE SEQUENCE [LARGE SCALE GENOMIC DNA]</scope>
    <source>
        <strain evidence="9 11">58</strain>
    </source>
</reference>
<dbReference type="Proteomes" id="UP000344571">
    <property type="component" value="Chromosome"/>
</dbReference>
<keyword evidence="12" id="KW-1185">Reference proteome</keyword>
<dbReference type="AlphaFoldDB" id="A0AA92EPI0"/>
<evidence type="ECO:0000256" key="1">
    <source>
        <dbReference type="ARBA" id="ARBA00005051"/>
    </source>
</evidence>
<dbReference type="EC" id="2.7.6.3" evidence="2"/>
<dbReference type="GO" id="GO:0003848">
    <property type="term" value="F:2-amino-4-hydroxy-6-hydroxymethyldihydropteridine diphosphokinase activity"/>
    <property type="evidence" value="ECO:0007669"/>
    <property type="project" value="UniProtKB-EC"/>
</dbReference>
<reference evidence="10 12" key="2">
    <citation type="submission" date="2018-10" db="EMBL/GenBank/DDBJ databases">
        <title>Complete genome sequence of Pseudomonas pelagia strain Kongs-67.</title>
        <authorList>
            <person name="Sinha R.K."/>
            <person name="Krishnan K."/>
        </authorList>
    </citation>
    <scope>NUCLEOTIDE SEQUENCE [LARGE SCALE GENOMIC DNA]</scope>
    <source>
        <strain evidence="10 12">Kongs-67</strain>
    </source>
</reference>